<dbReference type="SMART" id="SM00564">
    <property type="entry name" value="PQQ"/>
    <property type="match status" value="3"/>
</dbReference>
<dbReference type="InterPro" id="IPR015943">
    <property type="entry name" value="WD40/YVTN_repeat-like_dom_sf"/>
</dbReference>
<dbReference type="RefSeq" id="WP_341469807.1">
    <property type="nucleotide sequence ID" value="NZ_CP128399.1"/>
</dbReference>
<dbReference type="Pfam" id="PF13360">
    <property type="entry name" value="PQQ_2"/>
    <property type="match status" value="2"/>
</dbReference>
<evidence type="ECO:0000259" key="2">
    <source>
        <dbReference type="Pfam" id="PF13360"/>
    </source>
</evidence>
<keyword evidence="1" id="KW-0732">Signal</keyword>
<name>A0A8T7M3J2_9CHLR</name>
<dbReference type="InterPro" id="IPR018391">
    <property type="entry name" value="PQQ_b-propeller_rpt"/>
</dbReference>
<dbReference type="EMBL" id="CP128399">
    <property type="protein sequence ID" value="WJW67915.1"/>
    <property type="molecule type" value="Genomic_DNA"/>
</dbReference>
<reference evidence="4" key="2">
    <citation type="journal article" date="2024" name="Nature">
        <title>Anoxygenic phototroph of the Chloroflexota uses a type I reaction centre.</title>
        <authorList>
            <person name="Tsuji J.M."/>
            <person name="Shaw N.A."/>
            <person name="Nagashima S."/>
            <person name="Venkiteswaran J.J."/>
            <person name="Schiff S.L."/>
            <person name="Watanabe T."/>
            <person name="Fukui M."/>
            <person name="Hanada S."/>
            <person name="Tank M."/>
            <person name="Neufeld J.D."/>
        </authorList>
    </citation>
    <scope>NUCLEOTIDE SEQUENCE</scope>
    <source>
        <strain evidence="4">L227-S17</strain>
    </source>
</reference>
<dbReference type="Gene3D" id="2.40.128.630">
    <property type="match status" value="1"/>
</dbReference>
<dbReference type="PANTHER" id="PTHR34512">
    <property type="entry name" value="CELL SURFACE PROTEIN"/>
    <property type="match status" value="1"/>
</dbReference>
<evidence type="ECO:0000256" key="1">
    <source>
        <dbReference type="SAM" id="SignalP"/>
    </source>
</evidence>
<evidence type="ECO:0000313" key="3">
    <source>
        <dbReference type="EMBL" id="NWJ46055.1"/>
    </source>
</evidence>
<reference evidence="3 5" key="1">
    <citation type="submission" date="2020-06" db="EMBL/GenBank/DDBJ databases">
        <title>Anoxygenic phototrophic Chloroflexota member uses a Type I reaction center.</title>
        <authorList>
            <person name="Tsuji J.M."/>
            <person name="Shaw N.A."/>
            <person name="Nagashima S."/>
            <person name="Venkiteswaran J."/>
            <person name="Schiff S.L."/>
            <person name="Hanada S."/>
            <person name="Tank M."/>
            <person name="Neufeld J.D."/>
        </authorList>
    </citation>
    <scope>NUCLEOTIDE SEQUENCE [LARGE SCALE GENOMIC DNA]</scope>
    <source>
        <strain evidence="3">L227-S17</strain>
    </source>
</reference>
<dbReference type="Proteomes" id="UP001431572">
    <property type="component" value="Chromosome 1"/>
</dbReference>
<dbReference type="AlphaFoldDB" id="A0A8T7M3J2"/>
<feature type="chain" id="PRO_5035769342" evidence="1">
    <location>
        <begin position="30"/>
        <end position="692"/>
    </location>
</feature>
<keyword evidence="6" id="KW-1185">Reference proteome</keyword>
<feature type="domain" description="Pyrrolo-quinoline quinone repeat" evidence="2">
    <location>
        <begin position="540"/>
        <end position="689"/>
    </location>
</feature>
<dbReference type="Proteomes" id="UP000521676">
    <property type="component" value="Unassembled WGS sequence"/>
</dbReference>
<protein>
    <submittedName>
        <fullName evidence="3">PQQ-binding-like beta-propeller repeat protein</fullName>
    </submittedName>
</protein>
<dbReference type="InterPro" id="IPR002372">
    <property type="entry name" value="PQQ_rpt_dom"/>
</dbReference>
<proteinExistence type="predicted"/>
<accession>A0A8T7M3J2</accession>
<dbReference type="InterPro" id="IPR011047">
    <property type="entry name" value="Quinoprotein_ADH-like_sf"/>
</dbReference>
<dbReference type="SUPFAM" id="SSF50998">
    <property type="entry name" value="Quinoprotein alcohol dehydrogenase-like"/>
    <property type="match status" value="1"/>
</dbReference>
<feature type="signal peptide" evidence="1">
    <location>
        <begin position="1"/>
        <end position="29"/>
    </location>
</feature>
<dbReference type="EMBL" id="JACATZ010000001">
    <property type="protein sequence ID" value="NWJ46055.1"/>
    <property type="molecule type" value="Genomic_DNA"/>
</dbReference>
<evidence type="ECO:0000313" key="6">
    <source>
        <dbReference type="Proteomes" id="UP001431572"/>
    </source>
</evidence>
<organism evidence="3 5">
    <name type="scientific">Candidatus Chlorohelix allophototropha</name>
    <dbReference type="NCBI Taxonomy" id="3003348"/>
    <lineage>
        <taxon>Bacteria</taxon>
        <taxon>Bacillati</taxon>
        <taxon>Chloroflexota</taxon>
        <taxon>Chloroflexia</taxon>
        <taxon>Candidatus Chloroheliales</taxon>
        <taxon>Candidatus Chloroheliaceae</taxon>
        <taxon>Candidatus Chlorohelix</taxon>
    </lineage>
</organism>
<evidence type="ECO:0000313" key="5">
    <source>
        <dbReference type="Proteomes" id="UP000521676"/>
    </source>
</evidence>
<gene>
    <name evidence="3" type="ORF">HXX08_09275</name>
    <name evidence="4" type="ORF">OZ401_001199</name>
</gene>
<feature type="domain" description="Pyrrolo-quinoline quinone repeat" evidence="2">
    <location>
        <begin position="370"/>
        <end position="534"/>
    </location>
</feature>
<dbReference type="PANTHER" id="PTHR34512:SF30">
    <property type="entry name" value="OUTER MEMBRANE PROTEIN ASSEMBLY FACTOR BAMB"/>
    <property type="match status" value="1"/>
</dbReference>
<evidence type="ECO:0000313" key="4">
    <source>
        <dbReference type="EMBL" id="WJW67915.1"/>
    </source>
</evidence>
<sequence>MKKKYLFLSLVVLLAAILATLLPAVSSSAMNISFNDPGFSNTWNRIDKPVDEIPGVGRGFTWGPIVLGAAAITNEPYGGATRKVQYFDKARMEVNNPSANPSDLFYVTTGLLVKELVTGKQQISDTDFTQFTPSTVQVAGDPNDGGQNSVAPTYASFKNVVTFNGSENGKDRANGGLINTQIDKAGNVGTYTPPEQRTYSGYDDTTRHNIADVFVNFGNRNGKIWNGSAFVDGAVFFGNSVYVTGRPVSEAYWVQAVVGGVTKPVLVQLFERRVLTYTPGNAAGFEVEMGNVGQHYYKWRYVLGGGGGTPTPTPTPTATPTPAPQPFPQDFSQFRAPYHKTGAKPVGGSPGGIANFRGYSVGAAGISASSPVVNSDQSIAVYATNNKGVVALNLTASLNDLTQKWIYPASGTVPPISFATPILYNGVVYIGDDNGNMHAIKLADGTSVWTTPSNAGASFGAVVGAAITDGTNLYFNTASGRLLAIRLSDGVQVWQSVPLGVLASGPIFAYGGNLFVGSTNGKVYAFQTSNGSEVATWTKPALNPIILTMAYANNTLYVPNGATLTALNSSGTTIKDVTLDGTISSVPAVTADKVYFGVDTANKVYGINASNLGDVNRFVFGASGNPAGAIALVDGFIYFGTSNGILYQVEAANSANANQLVNGLSGFGNNSPVVANGRVYIGNSDGKLYIVK</sequence>
<dbReference type="Gene3D" id="2.130.10.10">
    <property type="entry name" value="YVTN repeat-like/Quinoprotein amine dehydrogenase"/>
    <property type="match status" value="1"/>
</dbReference>